<dbReference type="PRINTS" id="PR00899">
    <property type="entry name" value="GPCRSTE3"/>
</dbReference>
<evidence type="ECO:0000313" key="11">
    <source>
        <dbReference type="EMBL" id="QUC18604.1"/>
    </source>
</evidence>
<dbReference type="PANTHER" id="PTHR28097:SF1">
    <property type="entry name" value="PHEROMONE A FACTOR RECEPTOR"/>
    <property type="match status" value="1"/>
</dbReference>
<dbReference type="RefSeq" id="XP_042996277.1">
    <property type="nucleotide sequence ID" value="XM_043140343.1"/>
</dbReference>
<evidence type="ECO:0000256" key="3">
    <source>
        <dbReference type="ARBA" id="ARBA00022507"/>
    </source>
</evidence>
<keyword evidence="12" id="KW-1185">Reference proteome</keyword>
<dbReference type="OrthoDB" id="2874149at2759"/>
<dbReference type="InterPro" id="IPR001499">
    <property type="entry name" value="GPCR_STE3"/>
</dbReference>
<dbReference type="GO" id="GO:0000750">
    <property type="term" value="P:pheromone-dependent signal transduction involved in conjugation with cellular fusion"/>
    <property type="evidence" value="ECO:0007669"/>
    <property type="project" value="TreeGrafter"/>
</dbReference>
<keyword evidence="3" id="KW-0589">Pheromone response</keyword>
<dbReference type="GO" id="GO:0005886">
    <property type="term" value="C:plasma membrane"/>
    <property type="evidence" value="ECO:0007669"/>
    <property type="project" value="TreeGrafter"/>
</dbReference>
<dbReference type="PANTHER" id="PTHR28097">
    <property type="entry name" value="PHEROMONE A FACTOR RECEPTOR"/>
    <property type="match status" value="1"/>
</dbReference>
<keyword evidence="8" id="KW-0675">Receptor</keyword>
<feature type="transmembrane region" description="Helical" evidence="10">
    <location>
        <begin position="193"/>
        <end position="216"/>
    </location>
</feature>
<feature type="transmembrane region" description="Helical" evidence="10">
    <location>
        <begin position="152"/>
        <end position="173"/>
    </location>
</feature>
<sequence length="394" mass="44160">MEALPPNANPNQLASRGATTILATAASYPPYSNPALAANLVCRTVLALLANLVCLVPLRQLYRNGEFAAVVFILNVELKNLETVVNSLLWRDDDTASWWPGYGWCDADAYLHNLSIGLFVTCLLAIVRNLAQRVGLMQATALTARQKRRRNVIQALIIFPLPIIQLALTWPITAQRYLVATLIGCNWIPHPSWPYLVFFVLPPPIFAILTAGYAILIYKRFRTVSKTTQVALNSNRAALHRSQRTKRRLYLMVVSILIPFLPVVITLSVLNILEMHAVRPFSYDQVHNHASPFPWNTILFVPSGQIRWAYLNNCYIPIATAIPIFVFFGLTKDAVNNYRQLSLCLGLGRLFPSLLQEYDPDKGFSSGASTLGSAQLRTQHPFKVRVKHEISPTE</sequence>
<dbReference type="GeneID" id="66063623"/>
<evidence type="ECO:0000256" key="4">
    <source>
        <dbReference type="ARBA" id="ARBA00022692"/>
    </source>
</evidence>
<evidence type="ECO:0000313" key="12">
    <source>
        <dbReference type="Proteomes" id="UP000027002"/>
    </source>
</evidence>
<keyword evidence="7 10" id="KW-0472">Membrane</keyword>
<comment type="similarity">
    <text evidence="2">Belongs to the G-protein coupled receptor 4 family.</text>
</comment>
<keyword evidence="5 10" id="KW-1133">Transmembrane helix</keyword>
<dbReference type="KEGG" id="uvi:66063623"/>
<feature type="transmembrane region" description="Helical" evidence="10">
    <location>
        <begin position="309"/>
        <end position="330"/>
    </location>
</feature>
<evidence type="ECO:0000256" key="7">
    <source>
        <dbReference type="ARBA" id="ARBA00023136"/>
    </source>
</evidence>
<keyword evidence="9" id="KW-0807">Transducer</keyword>
<dbReference type="EMBL" id="CP072754">
    <property type="protein sequence ID" value="QUC18604.1"/>
    <property type="molecule type" value="Genomic_DNA"/>
</dbReference>
<feature type="transmembrane region" description="Helical" evidence="10">
    <location>
        <begin position="249"/>
        <end position="273"/>
    </location>
</feature>
<evidence type="ECO:0000256" key="2">
    <source>
        <dbReference type="ARBA" id="ARBA00011085"/>
    </source>
</evidence>
<dbReference type="GO" id="GO:0004932">
    <property type="term" value="F:mating-type factor pheromone receptor activity"/>
    <property type="evidence" value="ECO:0007669"/>
    <property type="project" value="InterPro"/>
</dbReference>
<gene>
    <name evidence="11" type="ORF">UV8b_02845</name>
</gene>
<dbReference type="CDD" id="cd14966">
    <property type="entry name" value="7tmD_STE3"/>
    <property type="match status" value="1"/>
</dbReference>
<evidence type="ECO:0000256" key="10">
    <source>
        <dbReference type="SAM" id="Phobius"/>
    </source>
</evidence>
<feature type="transmembrane region" description="Helical" evidence="10">
    <location>
        <begin position="110"/>
        <end position="131"/>
    </location>
</feature>
<dbReference type="Pfam" id="PF02076">
    <property type="entry name" value="STE3"/>
    <property type="match status" value="1"/>
</dbReference>
<evidence type="ECO:0000256" key="9">
    <source>
        <dbReference type="ARBA" id="ARBA00023224"/>
    </source>
</evidence>
<keyword evidence="6" id="KW-0297">G-protein coupled receptor</keyword>
<keyword evidence="4 10" id="KW-0812">Transmembrane</keyword>
<name>A0A8E5HN95_USTVR</name>
<evidence type="ECO:0000256" key="1">
    <source>
        <dbReference type="ARBA" id="ARBA00004141"/>
    </source>
</evidence>
<proteinExistence type="inferred from homology"/>
<evidence type="ECO:0000256" key="8">
    <source>
        <dbReference type="ARBA" id="ARBA00023170"/>
    </source>
</evidence>
<dbReference type="Proteomes" id="UP000027002">
    <property type="component" value="Chromosome 2"/>
</dbReference>
<reference evidence="11" key="1">
    <citation type="submission" date="2020-03" db="EMBL/GenBank/DDBJ databases">
        <title>A mixture of massive structural variations and highly conserved coding sequences in Ustilaginoidea virens genome.</title>
        <authorList>
            <person name="Zhang K."/>
            <person name="Zhao Z."/>
            <person name="Zhang Z."/>
            <person name="Li Y."/>
            <person name="Hsiang T."/>
            <person name="Sun W."/>
        </authorList>
    </citation>
    <scope>NUCLEOTIDE SEQUENCE</scope>
    <source>
        <strain evidence="11">UV-8b</strain>
    </source>
</reference>
<evidence type="ECO:0000256" key="5">
    <source>
        <dbReference type="ARBA" id="ARBA00022989"/>
    </source>
</evidence>
<dbReference type="AlphaFoldDB" id="A0A8E5HN95"/>
<comment type="subcellular location">
    <subcellularLocation>
        <location evidence="1">Membrane</location>
        <topology evidence="1">Multi-pass membrane protein</topology>
    </subcellularLocation>
</comment>
<evidence type="ECO:0000256" key="6">
    <source>
        <dbReference type="ARBA" id="ARBA00023040"/>
    </source>
</evidence>
<evidence type="ECO:0008006" key="13">
    <source>
        <dbReference type="Google" id="ProtNLM"/>
    </source>
</evidence>
<protein>
    <recommendedName>
        <fullName evidence="13">Pheromone receptor</fullName>
    </recommendedName>
</protein>
<accession>A0A8E5HN95</accession>
<organism evidence="11 12">
    <name type="scientific">Ustilaginoidea virens</name>
    <name type="common">Rice false smut fungus</name>
    <name type="synonym">Villosiclava virens</name>
    <dbReference type="NCBI Taxonomy" id="1159556"/>
    <lineage>
        <taxon>Eukaryota</taxon>
        <taxon>Fungi</taxon>
        <taxon>Dikarya</taxon>
        <taxon>Ascomycota</taxon>
        <taxon>Pezizomycotina</taxon>
        <taxon>Sordariomycetes</taxon>
        <taxon>Hypocreomycetidae</taxon>
        <taxon>Hypocreales</taxon>
        <taxon>Clavicipitaceae</taxon>
        <taxon>Ustilaginoidea</taxon>
    </lineage>
</organism>